<protein>
    <submittedName>
        <fullName evidence="2">Uncharacterized protein LOC107828248</fullName>
    </submittedName>
</protein>
<proteinExistence type="predicted"/>
<reference evidence="1" key="1">
    <citation type="journal article" date="2014" name="Nat. Commun.">
        <title>The tobacco genome sequence and its comparison with those of tomato and potato.</title>
        <authorList>
            <person name="Sierro N."/>
            <person name="Battey J.N."/>
            <person name="Ouadi S."/>
            <person name="Bakaher N."/>
            <person name="Bovet L."/>
            <person name="Willig A."/>
            <person name="Goepfert S."/>
            <person name="Peitsch M.C."/>
            <person name="Ivanov N.V."/>
        </authorList>
    </citation>
    <scope>NUCLEOTIDE SEQUENCE [LARGE SCALE GENOMIC DNA]</scope>
</reference>
<accession>A0AC58S1J3</accession>
<sequence length="473" mass="54815">MGDHEEPISGQYPCELGTDCESDSDKSSDYGSDASEYDFEELESLRMQKGKEVNDKLSHYKELDKSMTFKDLEEAKKVMNFYAIANYKPLKLRKSDKIRVRYRCVVGCPFVCLISEDKKGPGFKVKTLKTEHNCEDAFENPRAKTKTIAEYFRSKVQNNPKYKIKDMKLDLKNQFSLNVHKSILKRAKRMALQQLQGSFLDDYNRLKAYANKIRESKHVVINLAKDAMAEVGVQTRVETIHWTRRDFPKGSLQGAIIGGCCTRLSESFLSLAWAVVDKENTLTWTWFLELLKHSLNLKDGTSITFMSDMQKGLLEAIRTVLPLSNHRFCVRHIEANWNQLKNLGELSVDAAKKLLRYPPQNWCRSYFDTLCKNQMVDNNFTESFNSWILEARGKPILKMLEHIRIKVMNRLREKEEEARTWECEFSPNCMKLYAAYLKVANLCTVHFNGETGYEVSEGSDRHTVNLVEKKMHL</sequence>
<keyword evidence="1" id="KW-1185">Reference proteome</keyword>
<evidence type="ECO:0000313" key="1">
    <source>
        <dbReference type="Proteomes" id="UP000790787"/>
    </source>
</evidence>
<organism evidence="1 2">
    <name type="scientific">Nicotiana tabacum</name>
    <name type="common">Common tobacco</name>
    <dbReference type="NCBI Taxonomy" id="4097"/>
    <lineage>
        <taxon>Eukaryota</taxon>
        <taxon>Viridiplantae</taxon>
        <taxon>Streptophyta</taxon>
        <taxon>Embryophyta</taxon>
        <taxon>Tracheophyta</taxon>
        <taxon>Spermatophyta</taxon>
        <taxon>Magnoliopsida</taxon>
        <taxon>eudicotyledons</taxon>
        <taxon>Gunneridae</taxon>
        <taxon>Pentapetalae</taxon>
        <taxon>asterids</taxon>
        <taxon>lamiids</taxon>
        <taxon>Solanales</taxon>
        <taxon>Solanaceae</taxon>
        <taxon>Nicotianoideae</taxon>
        <taxon>Nicotianeae</taxon>
        <taxon>Nicotiana</taxon>
    </lineage>
</organism>
<evidence type="ECO:0000313" key="2">
    <source>
        <dbReference type="RefSeq" id="XP_075078859.1"/>
    </source>
</evidence>
<name>A0AC58S1J3_TOBAC</name>
<dbReference type="Proteomes" id="UP000790787">
    <property type="component" value="Chromosome 1"/>
</dbReference>
<dbReference type="RefSeq" id="XP_075078859.1">
    <property type="nucleotide sequence ID" value="XM_075222758.1"/>
</dbReference>
<reference evidence="2" key="2">
    <citation type="submission" date="2025-08" db="UniProtKB">
        <authorList>
            <consortium name="RefSeq"/>
        </authorList>
    </citation>
    <scope>IDENTIFICATION</scope>
    <source>
        <tissue evidence="2">Leaf</tissue>
    </source>
</reference>
<gene>
    <name evidence="2" type="primary">LOC107828248</name>
</gene>